<dbReference type="RefSeq" id="WP_014649875.1">
    <property type="nucleotide sequence ID" value="NC_017672.3"/>
</dbReference>
<organism evidence="1 2">
    <name type="scientific">Paenibacillus mucilaginosus K02</name>
    <dbReference type="NCBI Taxonomy" id="997761"/>
    <lineage>
        <taxon>Bacteria</taxon>
        <taxon>Bacillati</taxon>
        <taxon>Bacillota</taxon>
        <taxon>Bacilli</taxon>
        <taxon>Bacillales</taxon>
        <taxon>Paenibacillaceae</taxon>
        <taxon>Paenibacillus</taxon>
    </lineage>
</organism>
<name>I0BE02_9BACL</name>
<dbReference type="AlphaFoldDB" id="I0BE02"/>
<dbReference type="HOGENOM" id="CLU_2247335_0_0_9"/>
<sequence length="104" mass="12712">MNSLKKTAYTRLMYYVFIEIEALSETNKRLLWYPWEWARVCRNLKKINKLTKAFKDLPIDLSDTNFDEELFWNKINDLLSNEQTQYLKQDFEELIQLLKKEIVQ</sequence>
<dbReference type="Proteomes" id="UP000007392">
    <property type="component" value="Chromosome"/>
</dbReference>
<protein>
    <submittedName>
        <fullName evidence="1">Uncharacterized protein</fullName>
    </submittedName>
</protein>
<dbReference type="EMBL" id="CP003422">
    <property type="protein sequence ID" value="AFH60599.1"/>
    <property type="molecule type" value="Genomic_DNA"/>
</dbReference>
<proteinExistence type="predicted"/>
<gene>
    <name evidence="1" type="ORF">B2K_07665</name>
</gene>
<dbReference type="KEGG" id="pmw:B2K_07665"/>
<dbReference type="PATRIC" id="fig|997761.3.peg.1505"/>
<evidence type="ECO:0000313" key="1">
    <source>
        <dbReference type="EMBL" id="AFH60599.1"/>
    </source>
</evidence>
<reference evidence="1 2" key="1">
    <citation type="submission" date="2013-06" db="EMBL/GenBank/DDBJ databases">
        <title>Complete genome sequence of Paenibacillus mucilaginosus K02.</title>
        <authorList>
            <person name="Xiao B."/>
            <person name="Sun L."/>
            <person name="Xiao L."/>
            <person name="Lian B."/>
        </authorList>
    </citation>
    <scope>NUCLEOTIDE SEQUENCE [LARGE SCALE GENOMIC DNA]</scope>
    <source>
        <strain evidence="1 2">K02</strain>
    </source>
</reference>
<evidence type="ECO:0000313" key="2">
    <source>
        <dbReference type="Proteomes" id="UP000007392"/>
    </source>
</evidence>
<accession>I0BE02</accession>